<protein>
    <submittedName>
        <fullName evidence="1">Uncharacterized protein</fullName>
    </submittedName>
</protein>
<keyword evidence="2" id="KW-1185">Reference proteome</keyword>
<organism evidence="1 2">
    <name type="scientific">Ignicoccus hospitalis (strain KIN4/I / DSM 18386 / JCM 14125)</name>
    <dbReference type="NCBI Taxonomy" id="453591"/>
    <lineage>
        <taxon>Archaea</taxon>
        <taxon>Thermoproteota</taxon>
        <taxon>Thermoprotei</taxon>
        <taxon>Desulfurococcales</taxon>
        <taxon>Desulfurococcaceae</taxon>
        <taxon>Ignicoccus</taxon>
    </lineage>
</organism>
<accession>A8ABU2</accession>
<proteinExistence type="predicted"/>
<sequence>MVNEKEVTTKLLPSNAYASLEESVKDLAGPSGCRHIIINIGLVNDKWDVVEALVCEGELVASNVDLKSYAPEAEVERVVGECYEFPKELIEKLEELSKVEVKEEVERYEAVKVVRAPPLPRARAEEIAAREPKLPTDLLNNLTDEWATYKSISHALIIFLETSEVDSYAVATGSTEDGKIISLVYLPAEYKPKMEELEKEIIRVASENDVDIVYLNVGGAEKLISTRG</sequence>
<dbReference type="EMBL" id="CP000816">
    <property type="protein sequence ID" value="ABU82394.1"/>
    <property type="molecule type" value="Genomic_DNA"/>
</dbReference>
<dbReference type="KEGG" id="iho:Igni_1218"/>
<dbReference type="AlphaFoldDB" id="A8ABU2"/>
<dbReference type="STRING" id="453591.Igni_1218"/>
<dbReference type="Proteomes" id="UP000000262">
    <property type="component" value="Chromosome"/>
</dbReference>
<gene>
    <name evidence="1" type="ordered locus">Igni_1218</name>
</gene>
<evidence type="ECO:0000313" key="1">
    <source>
        <dbReference type="EMBL" id="ABU82394.1"/>
    </source>
</evidence>
<reference evidence="1 2" key="1">
    <citation type="journal article" date="2008" name="Genome Biol.">
        <title>A genomic analysis of the archaeal system Ignicoccus hospitalis-Nanoarchaeum equitans.</title>
        <authorList>
            <person name="Podar M."/>
            <person name="Anderson I."/>
            <person name="Makarova K.S."/>
            <person name="Elkins J.G."/>
            <person name="Ivanova N."/>
            <person name="Wall M.A."/>
            <person name="Lykidis A."/>
            <person name="Mavromatis K."/>
            <person name="Sun H."/>
            <person name="Hudson M.E."/>
            <person name="Chen W."/>
            <person name="Deciu C."/>
            <person name="Hutchison D."/>
            <person name="Eads J.R."/>
            <person name="Anderson A."/>
            <person name="Fernandes F."/>
            <person name="Szeto E."/>
            <person name="Lapidus A."/>
            <person name="Kyrpides N.C."/>
            <person name="Saier M.H.Jr."/>
            <person name="Richardson P.M."/>
            <person name="Rachel R."/>
            <person name="Huber H."/>
            <person name="Eisen J.A."/>
            <person name="Koonin E.V."/>
            <person name="Keller M."/>
            <person name="Stetter K.O."/>
        </authorList>
    </citation>
    <scope>NUCLEOTIDE SEQUENCE [LARGE SCALE GENOMIC DNA]</scope>
    <source>
        <strain evidence="2">KIN4/I / DSM 18386 / JCM 14125</strain>
    </source>
</reference>
<dbReference type="HOGENOM" id="CLU_1212601_0_0_2"/>
<evidence type="ECO:0000313" key="2">
    <source>
        <dbReference type="Proteomes" id="UP000000262"/>
    </source>
</evidence>
<name>A8ABU2_IGNH4</name>